<feature type="chain" id="PRO_5031528691" evidence="3">
    <location>
        <begin position="19"/>
        <end position="439"/>
    </location>
</feature>
<feature type="coiled-coil region" evidence="2">
    <location>
        <begin position="333"/>
        <end position="360"/>
    </location>
</feature>
<evidence type="ECO:0000256" key="3">
    <source>
        <dbReference type="SAM" id="SignalP"/>
    </source>
</evidence>
<keyword evidence="2" id="KW-0175">Coiled coil</keyword>
<dbReference type="GO" id="GO:0015562">
    <property type="term" value="F:efflux transmembrane transporter activity"/>
    <property type="evidence" value="ECO:0007669"/>
    <property type="project" value="InterPro"/>
</dbReference>
<comment type="caution">
    <text evidence="4">The sequence shown here is derived from an EMBL/GenBank/DDBJ whole genome shotgun (WGS) entry which is preliminary data.</text>
</comment>
<dbReference type="OrthoDB" id="5607838at2"/>
<protein>
    <submittedName>
        <fullName evidence="4">Outer membrane efflux protein</fullName>
    </submittedName>
</protein>
<dbReference type="SUPFAM" id="SSF56954">
    <property type="entry name" value="Outer membrane efflux proteins (OEP)"/>
    <property type="match status" value="1"/>
</dbReference>
<dbReference type="InterPro" id="IPR003423">
    <property type="entry name" value="OMP_efflux"/>
</dbReference>
<evidence type="ECO:0000256" key="2">
    <source>
        <dbReference type="SAM" id="Coils"/>
    </source>
</evidence>
<feature type="coiled-coil region" evidence="2">
    <location>
        <begin position="180"/>
        <end position="207"/>
    </location>
</feature>
<evidence type="ECO:0000313" key="5">
    <source>
        <dbReference type="Proteomes" id="UP000002171"/>
    </source>
</evidence>
<comment type="similarity">
    <text evidence="1">Belongs to the outer membrane factor (OMF) (TC 1.B.17) family.</text>
</comment>
<keyword evidence="5" id="KW-1185">Reference proteome</keyword>
<organism evidence="4 5">
    <name type="scientific">Neptuniibacter caesariensis</name>
    <dbReference type="NCBI Taxonomy" id="207954"/>
    <lineage>
        <taxon>Bacteria</taxon>
        <taxon>Pseudomonadati</taxon>
        <taxon>Pseudomonadota</taxon>
        <taxon>Gammaproteobacteria</taxon>
        <taxon>Oceanospirillales</taxon>
        <taxon>Oceanospirillaceae</taxon>
        <taxon>Neptuniibacter</taxon>
    </lineage>
</organism>
<dbReference type="Proteomes" id="UP000002171">
    <property type="component" value="Unassembled WGS sequence"/>
</dbReference>
<proteinExistence type="inferred from homology"/>
<dbReference type="InterPro" id="IPR010131">
    <property type="entry name" value="MdtP/NodT-like"/>
</dbReference>
<dbReference type="Gene3D" id="1.20.1600.10">
    <property type="entry name" value="Outer membrane efflux proteins (OEP)"/>
    <property type="match status" value="1"/>
</dbReference>
<dbReference type="AlphaFoldDB" id="A0A7U8GSM5"/>
<dbReference type="PANTHER" id="PTHR30203">
    <property type="entry name" value="OUTER MEMBRANE CATION EFFLUX PROTEIN"/>
    <property type="match status" value="1"/>
</dbReference>
<evidence type="ECO:0000256" key="1">
    <source>
        <dbReference type="ARBA" id="ARBA00007613"/>
    </source>
</evidence>
<dbReference type="EMBL" id="AAOW01000007">
    <property type="protein sequence ID" value="EAR61556.1"/>
    <property type="molecule type" value="Genomic_DNA"/>
</dbReference>
<name>A0A7U8GSM5_NEPCE</name>
<dbReference type="PANTHER" id="PTHR30203:SF24">
    <property type="entry name" value="BLR4935 PROTEIN"/>
    <property type="match status" value="1"/>
</dbReference>
<evidence type="ECO:0000313" key="4">
    <source>
        <dbReference type="EMBL" id="EAR61556.1"/>
    </source>
</evidence>
<feature type="signal peptide" evidence="3">
    <location>
        <begin position="1"/>
        <end position="18"/>
    </location>
</feature>
<keyword evidence="3" id="KW-0732">Signal</keyword>
<dbReference type="Pfam" id="PF02321">
    <property type="entry name" value="OEP"/>
    <property type="match status" value="1"/>
</dbReference>
<reference evidence="4 5" key="1">
    <citation type="submission" date="2006-02" db="EMBL/GenBank/DDBJ databases">
        <authorList>
            <person name="Pinhassi J."/>
            <person name="Pedros-Alio C."/>
            <person name="Ferriera S."/>
            <person name="Johnson J."/>
            <person name="Kravitz S."/>
            <person name="Halpern A."/>
            <person name="Remington K."/>
            <person name="Beeson K."/>
            <person name="Tran B."/>
            <person name="Rogers Y.-H."/>
            <person name="Friedman R."/>
            <person name="Venter J.C."/>
        </authorList>
    </citation>
    <scope>NUCLEOTIDE SEQUENCE [LARGE SCALE GENOMIC DNA]</scope>
    <source>
        <strain evidence="4 5">MED92</strain>
    </source>
</reference>
<dbReference type="RefSeq" id="WP_007020297.1">
    <property type="nucleotide sequence ID" value="NZ_CH724125.1"/>
</dbReference>
<accession>A0A7U8GSM5</accession>
<gene>
    <name evidence="4" type="ORF">MED92_12916</name>
</gene>
<sequence length="439" mass="49916">MYRTALILMLAYSSSAIATQQLSDKPSLLTLEAAINNALTADHWQSGNHLQEQALRSNAIAAEQLPDPKVRMALANLPLDSLNFNQENMTQLQLGVSQQFPRGDSLKIKRQQIESLADKAPIQRQERRAQIKKNVSLNWLMLSQIQRQLSLLKRKRHIFQELVSISRANFRTGKARRFEVIDAELQVTRLKDRIIQLEKREAQQKAQLSQWLSVNTPVELPDEYKPVSLLNASGTADESQALTIHPQIQIFDQELKVKEKGIALADEAYKPSFKLDANYGYRDDMPSGMDRADFFSVAVTMDLPLFTDKRQDQRRNSAVKEREATVEKRLLKARELQSQLRVAEADLQGLDQQLEIYNKRYLYQLASKRKAALNAYASADARFNEVSMAAISELEAQLQKIALEHQHQMAITRINYFFAGVDPQIAEDVSQNLSAEVGQ</sequence>